<name>A0A9P9KCW6_FUSSL</name>
<dbReference type="AlphaFoldDB" id="A0A9P9KCW6"/>
<protein>
    <submittedName>
        <fullName evidence="1">Uncharacterized protein</fullName>
    </submittedName>
</protein>
<proteinExistence type="predicted"/>
<evidence type="ECO:0000313" key="2">
    <source>
        <dbReference type="Proteomes" id="UP000736672"/>
    </source>
</evidence>
<evidence type="ECO:0000313" key="1">
    <source>
        <dbReference type="EMBL" id="KAH7248399.1"/>
    </source>
</evidence>
<gene>
    <name evidence="1" type="ORF">B0J15DRAFT_360777</name>
</gene>
<feature type="non-terminal residue" evidence="1">
    <location>
        <position position="1"/>
    </location>
</feature>
<sequence length="57" mass="6367">IVKARREARLQLTPAMQQEVSFFKDESIIQIIRLGLSDLRGAGRSAQLRLNAEIVCG</sequence>
<dbReference type="EMBL" id="JAGTJS010000014">
    <property type="protein sequence ID" value="KAH7248399.1"/>
    <property type="molecule type" value="Genomic_DNA"/>
</dbReference>
<dbReference type="Proteomes" id="UP000736672">
    <property type="component" value="Unassembled WGS sequence"/>
</dbReference>
<dbReference type="OrthoDB" id="4989462at2759"/>
<accession>A0A9P9KCW6</accession>
<comment type="caution">
    <text evidence="1">The sequence shown here is derived from an EMBL/GenBank/DDBJ whole genome shotgun (WGS) entry which is preliminary data.</text>
</comment>
<keyword evidence="2" id="KW-1185">Reference proteome</keyword>
<organism evidence="1 2">
    <name type="scientific">Fusarium solani</name>
    <name type="common">Filamentous fungus</name>
    <dbReference type="NCBI Taxonomy" id="169388"/>
    <lineage>
        <taxon>Eukaryota</taxon>
        <taxon>Fungi</taxon>
        <taxon>Dikarya</taxon>
        <taxon>Ascomycota</taxon>
        <taxon>Pezizomycotina</taxon>
        <taxon>Sordariomycetes</taxon>
        <taxon>Hypocreomycetidae</taxon>
        <taxon>Hypocreales</taxon>
        <taxon>Nectriaceae</taxon>
        <taxon>Fusarium</taxon>
        <taxon>Fusarium solani species complex</taxon>
    </lineage>
</organism>
<reference evidence="1" key="1">
    <citation type="journal article" date="2021" name="Nat. Commun.">
        <title>Genetic determinants of endophytism in the Arabidopsis root mycobiome.</title>
        <authorList>
            <person name="Mesny F."/>
            <person name="Miyauchi S."/>
            <person name="Thiergart T."/>
            <person name="Pickel B."/>
            <person name="Atanasova L."/>
            <person name="Karlsson M."/>
            <person name="Huettel B."/>
            <person name="Barry K.W."/>
            <person name="Haridas S."/>
            <person name="Chen C."/>
            <person name="Bauer D."/>
            <person name="Andreopoulos W."/>
            <person name="Pangilinan J."/>
            <person name="LaButti K."/>
            <person name="Riley R."/>
            <person name="Lipzen A."/>
            <person name="Clum A."/>
            <person name="Drula E."/>
            <person name="Henrissat B."/>
            <person name="Kohler A."/>
            <person name="Grigoriev I.V."/>
            <person name="Martin F.M."/>
            <person name="Hacquard S."/>
        </authorList>
    </citation>
    <scope>NUCLEOTIDE SEQUENCE</scope>
    <source>
        <strain evidence="1">FSSC 5 MPI-SDFR-AT-0091</strain>
    </source>
</reference>
<feature type="non-terminal residue" evidence="1">
    <location>
        <position position="57"/>
    </location>
</feature>